<dbReference type="Gene3D" id="1.25.40.10">
    <property type="entry name" value="Tetratricopeptide repeat domain"/>
    <property type="match status" value="1"/>
</dbReference>
<dbReference type="InterPro" id="IPR019412">
    <property type="entry name" value="IML2/TPR_39"/>
</dbReference>
<gene>
    <name evidence="1" type="ORF">B4U79_06554</name>
</gene>
<proteinExistence type="predicted"/>
<dbReference type="SUPFAM" id="SSF48452">
    <property type="entry name" value="TPR-like"/>
    <property type="match status" value="1"/>
</dbReference>
<evidence type="ECO:0000313" key="1">
    <source>
        <dbReference type="EMBL" id="RWS03244.1"/>
    </source>
</evidence>
<dbReference type="OrthoDB" id="6421628at2759"/>
<sequence length="584" mass="68119">MGDTVNKSQIVSTFLTDYNDYSSEDDFDYSLANEDESLKKALVASKQILNLFYLNRFDEAFAKAERNAHNSLYHSYMKSSLISLYALLTLEKNEIDKAKSALERTCEFCNKKRRSNSFLENFSSVFRPTDFGRYSDYELHAEIIHAESQVLMALITFFGDQNLFSIIRAAFLVRAANQSFKFCYEAFRNKKTWISTEILLEYESGVSFGIGVFNLYLSILPDRILRILSLAGFSSDYKRAITMLKRTIELKECLRFRFSAICVKAFYLYVIQIGGLCYFDYEWIEEILNELRSKFPKAIFVQIFSAKFNLMNGDLDKAIEEFNHCIVMEGSWVQIKNICRWDLMWAFAINEDWKNAAVQAKHLLDECSYSPASNAYQVAMFKMMQGEDEQNDELKAEAFDMLKKVVNLRRRYVGKTIPQEKFFCNHSVRYKEEGIEPLAALLEMFYIWNVLSLINNKIAVDSFIHRINKKSDELERRDQNFSEQLACLLLAKGVILRNLNNFEGATECLTKIIQSEKQITRDIYLTPHAALELGITYFKSSNYVESRKWLQKAKKNEKKFLNEANLHIRIHSFLKKIDEIEKGF</sequence>
<dbReference type="Proteomes" id="UP000285301">
    <property type="component" value="Unassembled WGS sequence"/>
</dbReference>
<keyword evidence="2" id="KW-1185">Reference proteome</keyword>
<reference evidence="1 2" key="1">
    <citation type="journal article" date="2018" name="Gigascience">
        <title>Genomes of trombidid mites reveal novel predicted allergens and laterally-transferred genes associated with secondary metabolism.</title>
        <authorList>
            <person name="Dong X."/>
            <person name="Chaisiri K."/>
            <person name="Xia D."/>
            <person name="Armstrong S.D."/>
            <person name="Fang Y."/>
            <person name="Donnelly M.J."/>
            <person name="Kadowaki T."/>
            <person name="McGarry J.W."/>
            <person name="Darby A.C."/>
            <person name="Makepeace B.L."/>
        </authorList>
    </citation>
    <scope>NUCLEOTIDE SEQUENCE [LARGE SCALE GENOMIC DNA]</scope>
    <source>
        <strain evidence="1">UoL-WK</strain>
    </source>
</reference>
<dbReference type="Pfam" id="PF10300">
    <property type="entry name" value="Iml2-TPR_39"/>
    <property type="match status" value="1"/>
</dbReference>
<name>A0A3S3PKN9_9ACAR</name>
<evidence type="ECO:0000313" key="2">
    <source>
        <dbReference type="Proteomes" id="UP000285301"/>
    </source>
</evidence>
<dbReference type="PANTHER" id="PTHR31859:SF9">
    <property type="entry name" value="TETRATRICOPEPTIDE REPEAT PROTEIN 39B"/>
    <property type="match status" value="1"/>
</dbReference>
<dbReference type="PANTHER" id="PTHR31859">
    <property type="entry name" value="TETRATRICOPEPTIDE REPEAT PROTEIN 39 FAMILY MEMBER"/>
    <property type="match status" value="1"/>
</dbReference>
<dbReference type="InterPro" id="IPR011990">
    <property type="entry name" value="TPR-like_helical_dom_sf"/>
</dbReference>
<dbReference type="AlphaFoldDB" id="A0A3S3PKN9"/>
<dbReference type="EMBL" id="NCKU01006691">
    <property type="protein sequence ID" value="RWS03244.1"/>
    <property type="molecule type" value="Genomic_DNA"/>
</dbReference>
<organism evidence="1 2">
    <name type="scientific">Dinothrombium tinctorium</name>
    <dbReference type="NCBI Taxonomy" id="1965070"/>
    <lineage>
        <taxon>Eukaryota</taxon>
        <taxon>Metazoa</taxon>
        <taxon>Ecdysozoa</taxon>
        <taxon>Arthropoda</taxon>
        <taxon>Chelicerata</taxon>
        <taxon>Arachnida</taxon>
        <taxon>Acari</taxon>
        <taxon>Acariformes</taxon>
        <taxon>Trombidiformes</taxon>
        <taxon>Prostigmata</taxon>
        <taxon>Anystina</taxon>
        <taxon>Parasitengona</taxon>
        <taxon>Trombidioidea</taxon>
        <taxon>Trombidiidae</taxon>
        <taxon>Dinothrombium</taxon>
    </lineage>
</organism>
<accession>A0A3S3PKN9</accession>
<comment type="caution">
    <text evidence="1">The sequence shown here is derived from an EMBL/GenBank/DDBJ whole genome shotgun (WGS) entry which is preliminary data.</text>
</comment>
<protein>
    <submittedName>
        <fullName evidence="1">Tetratricopeptide repeat protein 39B-like protein</fullName>
    </submittedName>
</protein>